<gene>
    <name evidence="6" type="ORF">E4634_14065</name>
</gene>
<keyword evidence="4" id="KW-0067">ATP-binding</keyword>
<reference evidence="6 7" key="1">
    <citation type="submission" date="2019-04" db="EMBL/GenBank/DDBJ databases">
        <title>Taxonomy of novel Haliea sp. from mangrove soil of West Coast of India.</title>
        <authorList>
            <person name="Verma A."/>
            <person name="Kumar P."/>
            <person name="Krishnamurthi S."/>
        </authorList>
    </citation>
    <scope>NUCLEOTIDE SEQUENCE [LARGE SCALE GENOMIC DNA]</scope>
    <source>
        <strain evidence="6 7">SAOS-164</strain>
    </source>
</reference>
<evidence type="ECO:0000313" key="7">
    <source>
        <dbReference type="Proteomes" id="UP000298050"/>
    </source>
</evidence>
<dbReference type="GO" id="GO:0004674">
    <property type="term" value="F:protein serine/threonine kinase activity"/>
    <property type="evidence" value="ECO:0007669"/>
    <property type="project" value="UniProtKB-KW"/>
</dbReference>
<evidence type="ECO:0000256" key="2">
    <source>
        <dbReference type="ARBA" id="ARBA00022741"/>
    </source>
</evidence>
<feature type="domain" description="Protein kinase" evidence="5">
    <location>
        <begin position="33"/>
        <end position="320"/>
    </location>
</feature>
<accession>A0A4Z0LZI5</accession>
<dbReference type="PROSITE" id="PS50011">
    <property type="entry name" value="PROTEIN_KINASE_DOM"/>
    <property type="match status" value="1"/>
</dbReference>
<evidence type="ECO:0000256" key="4">
    <source>
        <dbReference type="ARBA" id="ARBA00022840"/>
    </source>
</evidence>
<evidence type="ECO:0000256" key="3">
    <source>
        <dbReference type="ARBA" id="ARBA00022777"/>
    </source>
</evidence>
<dbReference type="PANTHER" id="PTHR43289">
    <property type="entry name" value="MITOGEN-ACTIVATED PROTEIN KINASE KINASE KINASE 20-RELATED"/>
    <property type="match status" value="1"/>
</dbReference>
<keyword evidence="1" id="KW-0808">Transferase</keyword>
<dbReference type="PANTHER" id="PTHR43289:SF6">
    <property type="entry name" value="SERINE_THREONINE-PROTEIN KINASE NEKL-3"/>
    <property type="match status" value="1"/>
</dbReference>
<dbReference type="SMART" id="SM00220">
    <property type="entry name" value="S_TKc"/>
    <property type="match status" value="1"/>
</dbReference>
<sequence length="322" mass="36712">MLEFPQHRAADEPLYAEDTDAPLPEKLNPRTRYAYFSTIATGGKSLIKSCKDLHLRRTICYKSLRPEFVNDPIENRRLLREARISAGLQHPNIVPTYEIGRDNRGHYYFTMKLVHGYTLREVFNYRERYDLTQLVDVLVQVAHALGYAHHKGVLHRDIKPENILIGRYGEVLLLDWGLAKVWHREAPGEGDMSVDDETESASVPDIGIDMTGKGKLQGTVMYMSPEQIDRDTDISYASDIYSLGALLYEALTGQTPFQGDIVQVLLQQVRTETPADPRSVSRLHVPDILARLAMDCLQKDPLRRPGSAEDVVRILRENWQND</sequence>
<evidence type="ECO:0000259" key="5">
    <source>
        <dbReference type="PROSITE" id="PS50011"/>
    </source>
</evidence>
<dbReference type="SUPFAM" id="SSF56112">
    <property type="entry name" value="Protein kinase-like (PK-like)"/>
    <property type="match status" value="1"/>
</dbReference>
<evidence type="ECO:0000313" key="6">
    <source>
        <dbReference type="EMBL" id="TGD72644.1"/>
    </source>
</evidence>
<dbReference type="AlphaFoldDB" id="A0A4Z0LZI5"/>
<dbReference type="CDD" id="cd14014">
    <property type="entry name" value="STKc_PknB_like"/>
    <property type="match status" value="1"/>
</dbReference>
<comment type="caution">
    <text evidence="6">The sequence shown here is derived from an EMBL/GenBank/DDBJ whole genome shotgun (WGS) entry which is preliminary data.</text>
</comment>
<dbReference type="RefSeq" id="WP_135444959.1">
    <property type="nucleotide sequence ID" value="NZ_SRLE01000009.1"/>
</dbReference>
<keyword evidence="7" id="KW-1185">Reference proteome</keyword>
<dbReference type="Gene3D" id="3.30.200.20">
    <property type="entry name" value="Phosphorylase Kinase, domain 1"/>
    <property type="match status" value="1"/>
</dbReference>
<dbReference type="Gene3D" id="1.10.510.10">
    <property type="entry name" value="Transferase(Phosphotransferase) domain 1"/>
    <property type="match status" value="1"/>
</dbReference>
<evidence type="ECO:0000256" key="1">
    <source>
        <dbReference type="ARBA" id="ARBA00022679"/>
    </source>
</evidence>
<dbReference type="GO" id="GO:0005524">
    <property type="term" value="F:ATP binding"/>
    <property type="evidence" value="ECO:0007669"/>
    <property type="project" value="UniProtKB-KW"/>
</dbReference>
<dbReference type="Pfam" id="PF00069">
    <property type="entry name" value="Pkinase"/>
    <property type="match status" value="1"/>
</dbReference>
<dbReference type="InterPro" id="IPR011009">
    <property type="entry name" value="Kinase-like_dom_sf"/>
</dbReference>
<dbReference type="InterPro" id="IPR008271">
    <property type="entry name" value="Ser/Thr_kinase_AS"/>
</dbReference>
<dbReference type="OrthoDB" id="9801841at2"/>
<proteinExistence type="predicted"/>
<organism evidence="6 7">
    <name type="scientific">Mangrovimicrobium sediminis</name>
    <dbReference type="NCBI Taxonomy" id="2562682"/>
    <lineage>
        <taxon>Bacteria</taxon>
        <taxon>Pseudomonadati</taxon>
        <taxon>Pseudomonadota</taxon>
        <taxon>Gammaproteobacteria</taxon>
        <taxon>Cellvibrionales</taxon>
        <taxon>Halieaceae</taxon>
        <taxon>Mangrovimicrobium</taxon>
    </lineage>
</organism>
<dbReference type="Proteomes" id="UP000298050">
    <property type="component" value="Unassembled WGS sequence"/>
</dbReference>
<dbReference type="PROSITE" id="PS00108">
    <property type="entry name" value="PROTEIN_KINASE_ST"/>
    <property type="match status" value="1"/>
</dbReference>
<name>A0A4Z0LZI5_9GAMM</name>
<keyword evidence="2" id="KW-0547">Nucleotide-binding</keyword>
<dbReference type="InterPro" id="IPR000719">
    <property type="entry name" value="Prot_kinase_dom"/>
</dbReference>
<keyword evidence="6" id="KW-0723">Serine/threonine-protein kinase</keyword>
<keyword evidence="3 6" id="KW-0418">Kinase</keyword>
<dbReference type="EMBL" id="SRLE01000009">
    <property type="protein sequence ID" value="TGD72644.1"/>
    <property type="molecule type" value="Genomic_DNA"/>
</dbReference>
<protein>
    <submittedName>
        <fullName evidence="6">Serine/threonine protein kinase</fullName>
    </submittedName>
</protein>